<organism evidence="1 2">
    <name type="scientific">Anopheles arabiensis</name>
    <name type="common">Mosquito</name>
    <dbReference type="NCBI Taxonomy" id="7173"/>
    <lineage>
        <taxon>Eukaryota</taxon>
        <taxon>Metazoa</taxon>
        <taxon>Ecdysozoa</taxon>
        <taxon>Arthropoda</taxon>
        <taxon>Hexapoda</taxon>
        <taxon>Insecta</taxon>
        <taxon>Pterygota</taxon>
        <taxon>Neoptera</taxon>
        <taxon>Endopterygota</taxon>
        <taxon>Diptera</taxon>
        <taxon>Nematocera</taxon>
        <taxon>Culicoidea</taxon>
        <taxon>Culicidae</taxon>
        <taxon>Anophelinae</taxon>
        <taxon>Anopheles</taxon>
    </lineage>
</organism>
<keyword evidence="2" id="KW-1185">Reference proteome</keyword>
<dbReference type="Proteomes" id="UP000075840">
    <property type="component" value="Unassembled WGS sequence"/>
</dbReference>
<evidence type="ECO:0000313" key="1">
    <source>
        <dbReference type="EnsemblMetazoa" id="AARA007955-PA"/>
    </source>
</evidence>
<protein>
    <submittedName>
        <fullName evidence="1">Uncharacterized protein</fullName>
    </submittedName>
</protein>
<dbReference type="VEuPathDB" id="VectorBase:AARA007955"/>
<reference evidence="1" key="1">
    <citation type="submission" date="2022-08" db="UniProtKB">
        <authorList>
            <consortium name="EnsemblMetazoa"/>
        </authorList>
    </citation>
    <scope>IDENTIFICATION</scope>
    <source>
        <strain evidence="1">Dongola</strain>
    </source>
</reference>
<dbReference type="AlphaFoldDB" id="A0A182I308"/>
<evidence type="ECO:0000313" key="2">
    <source>
        <dbReference type="Proteomes" id="UP000075840"/>
    </source>
</evidence>
<dbReference type="EnsemblMetazoa" id="AARA007955-RA">
    <property type="protein sequence ID" value="AARA007955-PA"/>
    <property type="gene ID" value="AARA007955"/>
</dbReference>
<name>A0A182I308_ANOAR</name>
<dbReference type="EMBL" id="APCN01000192">
    <property type="status" value="NOT_ANNOTATED_CDS"/>
    <property type="molecule type" value="Genomic_DNA"/>
</dbReference>
<accession>A0A182I308</accession>
<proteinExistence type="predicted"/>
<sequence length="67" mass="8018">REGRDVVPARRHHAPPRSGWCWWWFRTESGIPEFVKKGSLLIGDEFFRSSVMVKMVQIVRCECWERV</sequence>